<feature type="coiled-coil region" evidence="3">
    <location>
        <begin position="14"/>
        <end position="48"/>
    </location>
</feature>
<dbReference type="NCBIfam" id="TIGR00254">
    <property type="entry name" value="GGDEF"/>
    <property type="match status" value="1"/>
</dbReference>
<feature type="transmembrane region" description="Helical" evidence="4">
    <location>
        <begin position="304"/>
        <end position="334"/>
    </location>
</feature>
<accession>A0ABY0EYI2</accession>
<dbReference type="RefSeq" id="WP_115428341.1">
    <property type="nucleotide sequence ID" value="NZ_JANJGC010000002.1"/>
</dbReference>
<dbReference type="InterPro" id="IPR000160">
    <property type="entry name" value="GGDEF_dom"/>
</dbReference>
<keyword evidence="3" id="KW-0175">Coiled coil</keyword>
<proteinExistence type="predicted"/>
<organism evidence="6 7">
    <name type="scientific">Aliarcobacter trophiarum LMG 25534</name>
    <dbReference type="NCBI Taxonomy" id="1032241"/>
    <lineage>
        <taxon>Bacteria</taxon>
        <taxon>Pseudomonadati</taxon>
        <taxon>Campylobacterota</taxon>
        <taxon>Epsilonproteobacteria</taxon>
        <taxon>Campylobacterales</taxon>
        <taxon>Arcobacteraceae</taxon>
        <taxon>Aliarcobacter</taxon>
    </lineage>
</organism>
<sequence>MLLLLVVFCAQLLYTDHNQSKKDINEKLKNLSNRMDELVRNSDNLNYSTIEILSIINQKDKADQDKNFEIYTQILSRQKNFSAIHTGYEDGSFYEVINLDIDEKLKEDYNASELDKWLLIKIDGQNIDKKEVILYDENLNETSKIVEENSYDPTKRPWYEMAISSENKSIKTPPYKFSHINSYGLTFSKELNGSKNVVSVDFLIEDFKNIFKNNLNQENIDMFLFKEDRSTIFAITKDNNLLLDFFEENKELKEFENANVIDIKGKKYIVQIAKLHNPNIDEYIIFFADYKKIIAPYFSQTFQIILSLVIICLIMILLIVYFSKIIVAPIFKLVQESKKIKDRKYGNILKVDSSILEVSILSNSFLDMSKSIYEYQQSLEEKVEQRTKELNLKNEELFKISITDKLTGLYNRVKLDKVLQENMSLSLRYENIFSVIIIDIDFFKKINDNFGHQVGDDVLKEVATILNKNIRDVDTLGRWGGEEFLVVCPETLKESAKELALKLNRVIKFHKFSTYTNNVTISVGVASCGLKDSSYDDIISNADTALYRAKKEGRDRVEVF</sequence>
<reference evidence="6 7" key="1">
    <citation type="submission" date="2017-10" db="EMBL/GenBank/DDBJ databases">
        <title>Genomics of the genus Arcobacter.</title>
        <authorList>
            <person name="Perez-Cataluna A."/>
            <person name="Figueras M.J."/>
        </authorList>
    </citation>
    <scope>NUCLEOTIDE SEQUENCE [LARGE SCALE GENOMIC DNA]</scope>
    <source>
        <strain evidence="6 7">LMG 25534</strain>
    </source>
</reference>
<feature type="domain" description="GGDEF" evidence="5">
    <location>
        <begin position="431"/>
        <end position="560"/>
    </location>
</feature>
<dbReference type="Pfam" id="PF00990">
    <property type="entry name" value="GGDEF"/>
    <property type="match status" value="1"/>
</dbReference>
<comment type="caution">
    <text evidence="6">The sequence shown here is derived from an EMBL/GenBank/DDBJ whole genome shotgun (WGS) entry which is preliminary data.</text>
</comment>
<name>A0ABY0EYI2_9BACT</name>
<evidence type="ECO:0000259" key="5">
    <source>
        <dbReference type="PROSITE" id="PS50887"/>
    </source>
</evidence>
<dbReference type="EMBL" id="PDKD01000002">
    <property type="protein sequence ID" value="RXJ92568.1"/>
    <property type="molecule type" value="Genomic_DNA"/>
</dbReference>
<dbReference type="SUPFAM" id="SSF103190">
    <property type="entry name" value="Sensory domain-like"/>
    <property type="match status" value="1"/>
</dbReference>
<dbReference type="InterPro" id="IPR029787">
    <property type="entry name" value="Nucleotide_cyclase"/>
</dbReference>
<keyword evidence="4" id="KW-0812">Transmembrane</keyword>
<dbReference type="Gene3D" id="6.10.340.10">
    <property type="match status" value="1"/>
</dbReference>
<dbReference type="Gene3D" id="3.30.450.20">
    <property type="entry name" value="PAS domain"/>
    <property type="match status" value="2"/>
</dbReference>
<keyword evidence="4" id="KW-1133">Transmembrane helix</keyword>
<dbReference type="EC" id="2.7.7.65" evidence="1"/>
<dbReference type="CDD" id="cd01949">
    <property type="entry name" value="GGDEF"/>
    <property type="match status" value="1"/>
</dbReference>
<dbReference type="Proteomes" id="UP000289132">
    <property type="component" value="Unassembled WGS sequence"/>
</dbReference>
<keyword evidence="7" id="KW-1185">Reference proteome</keyword>
<protein>
    <recommendedName>
        <fullName evidence="1">diguanylate cyclase</fullName>
        <ecNumber evidence="1">2.7.7.65</ecNumber>
    </recommendedName>
</protein>
<dbReference type="InterPro" id="IPR029151">
    <property type="entry name" value="Sensor-like_sf"/>
</dbReference>
<evidence type="ECO:0000256" key="2">
    <source>
        <dbReference type="ARBA" id="ARBA00034247"/>
    </source>
</evidence>
<evidence type="ECO:0000313" key="6">
    <source>
        <dbReference type="EMBL" id="RXJ92568.1"/>
    </source>
</evidence>
<gene>
    <name evidence="6" type="ORF">CRU87_01965</name>
</gene>
<dbReference type="PROSITE" id="PS50887">
    <property type="entry name" value="GGDEF"/>
    <property type="match status" value="1"/>
</dbReference>
<dbReference type="PANTHER" id="PTHR45138:SF9">
    <property type="entry name" value="DIGUANYLATE CYCLASE DGCM-RELATED"/>
    <property type="match status" value="1"/>
</dbReference>
<dbReference type="InterPro" id="IPR050469">
    <property type="entry name" value="Diguanylate_Cyclase"/>
</dbReference>
<evidence type="ECO:0000313" key="7">
    <source>
        <dbReference type="Proteomes" id="UP000289132"/>
    </source>
</evidence>
<evidence type="ECO:0000256" key="1">
    <source>
        <dbReference type="ARBA" id="ARBA00012528"/>
    </source>
</evidence>
<keyword evidence="4" id="KW-0472">Membrane</keyword>
<evidence type="ECO:0000256" key="4">
    <source>
        <dbReference type="SAM" id="Phobius"/>
    </source>
</evidence>
<dbReference type="PANTHER" id="PTHR45138">
    <property type="entry name" value="REGULATORY COMPONENTS OF SENSORY TRANSDUCTION SYSTEM"/>
    <property type="match status" value="1"/>
</dbReference>
<dbReference type="SMART" id="SM00267">
    <property type="entry name" value="GGDEF"/>
    <property type="match status" value="1"/>
</dbReference>
<dbReference type="InterPro" id="IPR043128">
    <property type="entry name" value="Rev_trsase/Diguanyl_cyclase"/>
</dbReference>
<dbReference type="Gene3D" id="3.30.70.270">
    <property type="match status" value="1"/>
</dbReference>
<evidence type="ECO:0000256" key="3">
    <source>
        <dbReference type="SAM" id="Coils"/>
    </source>
</evidence>
<comment type="catalytic activity">
    <reaction evidence="2">
        <text>2 GTP = 3',3'-c-di-GMP + 2 diphosphate</text>
        <dbReference type="Rhea" id="RHEA:24898"/>
        <dbReference type="ChEBI" id="CHEBI:33019"/>
        <dbReference type="ChEBI" id="CHEBI:37565"/>
        <dbReference type="ChEBI" id="CHEBI:58805"/>
        <dbReference type="EC" id="2.7.7.65"/>
    </reaction>
</comment>
<dbReference type="SUPFAM" id="SSF55073">
    <property type="entry name" value="Nucleotide cyclase"/>
    <property type="match status" value="1"/>
</dbReference>